<feature type="transmembrane region" description="Helical" evidence="1">
    <location>
        <begin position="93"/>
        <end position="113"/>
    </location>
</feature>
<accession>A0A543IV95</accession>
<dbReference type="EMBL" id="VFPQ01000001">
    <property type="protein sequence ID" value="TQM74487.1"/>
    <property type="molecule type" value="Genomic_DNA"/>
</dbReference>
<name>A0A543IV95_9ACTN</name>
<dbReference type="Proteomes" id="UP000319213">
    <property type="component" value="Unassembled WGS sequence"/>
</dbReference>
<keyword evidence="3" id="KW-1185">Reference proteome</keyword>
<dbReference type="RefSeq" id="WP_142258651.1">
    <property type="nucleotide sequence ID" value="NZ_BMPV01000003.1"/>
</dbReference>
<keyword evidence="1" id="KW-1133">Transmembrane helix</keyword>
<keyword evidence="1" id="KW-0812">Transmembrane</keyword>
<evidence type="ECO:0000256" key="1">
    <source>
        <dbReference type="SAM" id="Phobius"/>
    </source>
</evidence>
<organism evidence="2 3">
    <name type="scientific">Thermopolyspora flexuosa</name>
    <dbReference type="NCBI Taxonomy" id="103836"/>
    <lineage>
        <taxon>Bacteria</taxon>
        <taxon>Bacillati</taxon>
        <taxon>Actinomycetota</taxon>
        <taxon>Actinomycetes</taxon>
        <taxon>Streptosporangiales</taxon>
        <taxon>Streptosporangiaceae</taxon>
        <taxon>Thermopolyspora</taxon>
    </lineage>
</organism>
<dbReference type="AlphaFoldDB" id="A0A543IV95"/>
<proteinExistence type="predicted"/>
<dbReference type="OrthoDB" id="3828660at2"/>
<reference evidence="2 3" key="1">
    <citation type="submission" date="2019-06" db="EMBL/GenBank/DDBJ databases">
        <title>Sequencing the genomes of 1000 actinobacteria strains.</title>
        <authorList>
            <person name="Klenk H.-P."/>
        </authorList>
    </citation>
    <scope>NUCLEOTIDE SEQUENCE [LARGE SCALE GENOMIC DNA]</scope>
    <source>
        <strain evidence="2 3">DSM 43186</strain>
    </source>
</reference>
<feature type="transmembrane region" description="Helical" evidence="1">
    <location>
        <begin position="31"/>
        <end position="54"/>
    </location>
</feature>
<feature type="transmembrane region" description="Helical" evidence="1">
    <location>
        <begin position="66"/>
        <end position="87"/>
    </location>
</feature>
<keyword evidence="1" id="KW-0472">Membrane</keyword>
<feature type="transmembrane region" description="Helical" evidence="1">
    <location>
        <begin position="5"/>
        <end position="25"/>
    </location>
</feature>
<protein>
    <submittedName>
        <fullName evidence="2">Uncharacterized protein</fullName>
    </submittedName>
</protein>
<gene>
    <name evidence="2" type="ORF">FHX40_1163</name>
</gene>
<evidence type="ECO:0000313" key="2">
    <source>
        <dbReference type="EMBL" id="TQM74487.1"/>
    </source>
</evidence>
<sequence>MIGSLATGIIIASLVVALIALITTIRNRPVGLVQLVGLGLLEVALLVQAVIAIAKLISGVEIGQTVVFLGYLASTVVIPIFGAYWGMIERTRWGSGVVAVACLALPALVGRLLQLWQVVG</sequence>
<evidence type="ECO:0000313" key="3">
    <source>
        <dbReference type="Proteomes" id="UP000319213"/>
    </source>
</evidence>
<comment type="caution">
    <text evidence="2">The sequence shown here is derived from an EMBL/GenBank/DDBJ whole genome shotgun (WGS) entry which is preliminary data.</text>
</comment>